<dbReference type="GO" id="GO:0016491">
    <property type="term" value="F:oxidoreductase activity"/>
    <property type="evidence" value="ECO:0007669"/>
    <property type="project" value="UniProtKB-UniRule"/>
</dbReference>
<protein>
    <recommendedName>
        <fullName evidence="5">Putative NADH dehydrogenase/NAD(P)H nitroreductase SAMN04489711_10682</fullName>
        <ecNumber evidence="5">1.-.-.-</ecNumber>
    </recommendedName>
</protein>
<keyword evidence="3 5" id="KW-0521">NADP</keyword>
<dbReference type="PANTHER" id="PTHR43543">
    <property type="entry name" value="MALONIC SEMIALDEHYDE REDUCTASE RUTE-RELATED"/>
    <property type="match status" value="1"/>
</dbReference>
<evidence type="ECO:0000313" key="7">
    <source>
        <dbReference type="EMBL" id="SFE85259.1"/>
    </source>
</evidence>
<dbReference type="AlphaFoldDB" id="A0A1I2DY35"/>
<organism evidence="7 8">
    <name type="scientific">Paracidovorax wautersii</name>
    <dbReference type="NCBI Taxonomy" id="1177982"/>
    <lineage>
        <taxon>Bacteria</taxon>
        <taxon>Pseudomonadati</taxon>
        <taxon>Pseudomonadota</taxon>
        <taxon>Betaproteobacteria</taxon>
        <taxon>Burkholderiales</taxon>
        <taxon>Comamonadaceae</taxon>
        <taxon>Paracidovorax</taxon>
    </lineage>
</organism>
<dbReference type="PANTHER" id="PTHR43543:SF1">
    <property type="entry name" value="MALONIC SEMIALDEHYDE REDUCTASE RUTE-RELATED"/>
    <property type="match status" value="1"/>
</dbReference>
<dbReference type="NCBIfam" id="NF003768">
    <property type="entry name" value="PRK05365.1"/>
    <property type="match status" value="1"/>
</dbReference>
<evidence type="ECO:0000256" key="2">
    <source>
        <dbReference type="ARBA" id="ARBA00022643"/>
    </source>
</evidence>
<keyword evidence="1 5" id="KW-0285">Flavoprotein</keyword>
<name>A0A1I2DY35_9BURK</name>
<evidence type="ECO:0000259" key="6">
    <source>
        <dbReference type="Pfam" id="PF00881"/>
    </source>
</evidence>
<dbReference type="RefSeq" id="WP_059400298.1">
    <property type="nucleotide sequence ID" value="NZ_FONX01000006.1"/>
</dbReference>
<dbReference type="CDD" id="cd02148">
    <property type="entry name" value="RutE-like"/>
    <property type="match status" value="1"/>
</dbReference>
<keyword evidence="2 5" id="KW-0288">FMN</keyword>
<dbReference type="Proteomes" id="UP000199119">
    <property type="component" value="Unassembled WGS sequence"/>
</dbReference>
<evidence type="ECO:0000313" key="8">
    <source>
        <dbReference type="Proteomes" id="UP000199119"/>
    </source>
</evidence>
<reference evidence="8" key="1">
    <citation type="submission" date="2016-10" db="EMBL/GenBank/DDBJ databases">
        <authorList>
            <person name="Varghese N."/>
            <person name="Submissions S."/>
        </authorList>
    </citation>
    <scope>NUCLEOTIDE SEQUENCE [LARGE SCALE GENOMIC DNA]</scope>
    <source>
        <strain evidence="8">DSM 27981</strain>
    </source>
</reference>
<dbReference type="InterPro" id="IPR000415">
    <property type="entry name" value="Nitroreductase-like"/>
</dbReference>
<dbReference type="EC" id="1.-.-.-" evidence="5"/>
<accession>A0A1I2DY35</accession>
<comment type="similarity">
    <text evidence="5">Belongs to the nitroreductase family. HadB/RutE subfamily.</text>
</comment>
<evidence type="ECO:0000256" key="4">
    <source>
        <dbReference type="ARBA" id="ARBA00023002"/>
    </source>
</evidence>
<gene>
    <name evidence="7" type="ORF">SAMN04489711_10682</name>
</gene>
<keyword evidence="8" id="KW-1185">Reference proteome</keyword>
<dbReference type="InterPro" id="IPR029479">
    <property type="entry name" value="Nitroreductase"/>
</dbReference>
<proteinExistence type="inferred from homology"/>
<evidence type="ECO:0000256" key="5">
    <source>
        <dbReference type="HAMAP-Rule" id="MF_01204"/>
    </source>
</evidence>
<dbReference type="InterPro" id="IPR023936">
    <property type="entry name" value="RutE-like"/>
</dbReference>
<dbReference type="InterPro" id="IPR050461">
    <property type="entry name" value="Nitroreductase_HadB/RutE"/>
</dbReference>
<dbReference type="HAMAP" id="MF_01204">
    <property type="entry name" value="Oxidoreductase_RutE_HadB"/>
    <property type="match status" value="1"/>
</dbReference>
<dbReference type="OrthoDB" id="9784375at2"/>
<sequence>MNITTEQIFTEARSQNGFLDAPVPDAMLRSLYDLMKWGPTSVNCQPARVVFVRSEAEKARLVECVSPANQPKVRSAPVTAIIGMDMAFHEQLPRLVPHVDARSWFAGNAPMIEATAFRNSSMQAAYLIIAARALGLDCGPMSGFDADQVDAQFWPGTQVRTNVLCTLGKGDPSKVHPRLPRLAFDEVCRLA</sequence>
<keyword evidence="4 5" id="KW-0560">Oxidoreductase</keyword>
<dbReference type="SUPFAM" id="SSF55469">
    <property type="entry name" value="FMN-dependent nitroreductase-like"/>
    <property type="match status" value="1"/>
</dbReference>
<evidence type="ECO:0000256" key="3">
    <source>
        <dbReference type="ARBA" id="ARBA00022857"/>
    </source>
</evidence>
<dbReference type="EMBL" id="FONX01000006">
    <property type="protein sequence ID" value="SFE85259.1"/>
    <property type="molecule type" value="Genomic_DNA"/>
</dbReference>
<evidence type="ECO:0000256" key="1">
    <source>
        <dbReference type="ARBA" id="ARBA00022630"/>
    </source>
</evidence>
<dbReference type="STRING" id="1177982.SAMN04489711_10682"/>
<keyword evidence="5" id="KW-0520">NAD</keyword>
<dbReference type="Pfam" id="PF00881">
    <property type="entry name" value="Nitroreductase"/>
    <property type="match status" value="1"/>
</dbReference>
<feature type="domain" description="Nitroreductase" evidence="6">
    <location>
        <begin position="13"/>
        <end position="153"/>
    </location>
</feature>
<comment type="cofactor">
    <cofactor evidence="5">
        <name>FMN</name>
        <dbReference type="ChEBI" id="CHEBI:58210"/>
    </cofactor>
</comment>
<dbReference type="Gene3D" id="3.40.109.10">
    <property type="entry name" value="NADH Oxidase"/>
    <property type="match status" value="1"/>
</dbReference>